<reference evidence="1 2" key="1">
    <citation type="journal article" date="2018" name="Front. Plant Sci.">
        <title>Red Clover (Trifolium pratense) and Zigzag Clover (T. medium) - A Picture of Genomic Similarities and Differences.</title>
        <authorList>
            <person name="Dluhosova J."/>
            <person name="Istvanek J."/>
            <person name="Nedelnik J."/>
            <person name="Repkova J."/>
        </authorList>
    </citation>
    <scope>NUCLEOTIDE SEQUENCE [LARGE SCALE GENOMIC DNA]</scope>
    <source>
        <strain evidence="2">cv. 10/8</strain>
        <tissue evidence="1">Leaf</tissue>
    </source>
</reference>
<comment type="caution">
    <text evidence="1">The sequence shown here is derived from an EMBL/GenBank/DDBJ whole genome shotgun (WGS) entry which is preliminary data.</text>
</comment>
<feature type="non-terminal residue" evidence="1">
    <location>
        <position position="45"/>
    </location>
</feature>
<keyword evidence="2" id="KW-1185">Reference proteome</keyword>
<evidence type="ECO:0000313" key="2">
    <source>
        <dbReference type="Proteomes" id="UP000265520"/>
    </source>
</evidence>
<evidence type="ECO:0000313" key="1">
    <source>
        <dbReference type="EMBL" id="MCI56553.1"/>
    </source>
</evidence>
<organism evidence="1 2">
    <name type="scientific">Trifolium medium</name>
    <dbReference type="NCBI Taxonomy" id="97028"/>
    <lineage>
        <taxon>Eukaryota</taxon>
        <taxon>Viridiplantae</taxon>
        <taxon>Streptophyta</taxon>
        <taxon>Embryophyta</taxon>
        <taxon>Tracheophyta</taxon>
        <taxon>Spermatophyta</taxon>
        <taxon>Magnoliopsida</taxon>
        <taxon>eudicotyledons</taxon>
        <taxon>Gunneridae</taxon>
        <taxon>Pentapetalae</taxon>
        <taxon>rosids</taxon>
        <taxon>fabids</taxon>
        <taxon>Fabales</taxon>
        <taxon>Fabaceae</taxon>
        <taxon>Papilionoideae</taxon>
        <taxon>50 kb inversion clade</taxon>
        <taxon>NPAAA clade</taxon>
        <taxon>Hologalegina</taxon>
        <taxon>IRL clade</taxon>
        <taxon>Trifolieae</taxon>
        <taxon>Trifolium</taxon>
    </lineage>
</organism>
<sequence length="45" mass="5280">MESPRPPGWSSNLVYVFKSIADDNDYENASPELRQQIQDLRIDKR</sequence>
<dbReference type="EMBL" id="LXQA010514088">
    <property type="protein sequence ID" value="MCI56553.1"/>
    <property type="molecule type" value="Genomic_DNA"/>
</dbReference>
<dbReference type="AlphaFoldDB" id="A0A392T630"/>
<dbReference type="Proteomes" id="UP000265520">
    <property type="component" value="Unassembled WGS sequence"/>
</dbReference>
<proteinExistence type="predicted"/>
<protein>
    <submittedName>
        <fullName evidence="1">Uncharacterized protein</fullName>
    </submittedName>
</protein>
<accession>A0A392T630</accession>
<name>A0A392T630_9FABA</name>